<comment type="cofactor">
    <cofactor evidence="1 7">
        <name>Ca(2+)</name>
        <dbReference type="ChEBI" id="CHEBI:29108"/>
    </cofactor>
</comment>
<evidence type="ECO:0000256" key="5">
    <source>
        <dbReference type="ARBA" id="ARBA00023157"/>
    </source>
</evidence>
<feature type="compositionally biased region" description="Basic and acidic residues" evidence="10">
    <location>
        <begin position="108"/>
        <end position="141"/>
    </location>
</feature>
<dbReference type="Gene3D" id="1.50.10.10">
    <property type="match status" value="3"/>
</dbReference>
<dbReference type="Proteomes" id="UP000799776">
    <property type="component" value="Unassembled WGS sequence"/>
</dbReference>
<dbReference type="SUPFAM" id="SSF48225">
    <property type="entry name" value="Seven-hairpin glycosidases"/>
    <property type="match status" value="1"/>
</dbReference>
<feature type="disulfide bond" evidence="8">
    <location>
        <begin position="614"/>
        <end position="643"/>
    </location>
</feature>
<feature type="compositionally biased region" description="Low complexity" evidence="10">
    <location>
        <begin position="752"/>
        <end position="761"/>
    </location>
</feature>
<dbReference type="PANTHER" id="PTHR11742">
    <property type="entry name" value="MANNOSYL-OLIGOSACCHARIDE ALPHA-1,2-MANNOSIDASE-RELATED"/>
    <property type="match status" value="1"/>
</dbReference>
<evidence type="ECO:0000256" key="2">
    <source>
        <dbReference type="ARBA" id="ARBA00004922"/>
    </source>
</evidence>
<dbReference type="OrthoDB" id="8118055at2759"/>
<reference evidence="11" key="1">
    <citation type="journal article" date="2020" name="Stud. Mycol.">
        <title>101 Dothideomycetes genomes: a test case for predicting lifestyles and emergence of pathogens.</title>
        <authorList>
            <person name="Haridas S."/>
            <person name="Albert R."/>
            <person name="Binder M."/>
            <person name="Bloem J."/>
            <person name="Labutti K."/>
            <person name="Salamov A."/>
            <person name="Andreopoulos B."/>
            <person name="Baker S."/>
            <person name="Barry K."/>
            <person name="Bills G."/>
            <person name="Bluhm B."/>
            <person name="Cannon C."/>
            <person name="Castanera R."/>
            <person name="Culley D."/>
            <person name="Daum C."/>
            <person name="Ezra D."/>
            <person name="Gonzalez J."/>
            <person name="Henrissat B."/>
            <person name="Kuo A."/>
            <person name="Liang C."/>
            <person name="Lipzen A."/>
            <person name="Lutzoni F."/>
            <person name="Magnuson J."/>
            <person name="Mondo S."/>
            <person name="Nolan M."/>
            <person name="Ohm R."/>
            <person name="Pangilinan J."/>
            <person name="Park H.-J."/>
            <person name="Ramirez L."/>
            <person name="Alfaro M."/>
            <person name="Sun H."/>
            <person name="Tritt A."/>
            <person name="Yoshinaga Y."/>
            <person name="Zwiers L.-H."/>
            <person name="Turgeon B."/>
            <person name="Goodwin S."/>
            <person name="Spatafora J."/>
            <person name="Crous P."/>
            <person name="Grigoriev I."/>
        </authorList>
    </citation>
    <scope>NUCLEOTIDE SEQUENCE</scope>
    <source>
        <strain evidence="11">CBS 121410</strain>
    </source>
</reference>
<dbReference type="GO" id="GO:0005975">
    <property type="term" value="P:carbohydrate metabolic process"/>
    <property type="evidence" value="ECO:0007669"/>
    <property type="project" value="InterPro"/>
</dbReference>
<evidence type="ECO:0000256" key="6">
    <source>
        <dbReference type="PIRSR" id="PIRSR601382-1"/>
    </source>
</evidence>
<dbReference type="InterPro" id="IPR036026">
    <property type="entry name" value="Seven-hairpin_glycosidases"/>
</dbReference>
<feature type="region of interest" description="Disordered" evidence="10">
    <location>
        <begin position="422"/>
        <end position="444"/>
    </location>
</feature>
<dbReference type="PRINTS" id="PR00747">
    <property type="entry name" value="GLYHDRLASE47"/>
</dbReference>
<comment type="pathway">
    <text evidence="2">Protein modification; protein glycosylation.</text>
</comment>
<feature type="active site" evidence="6">
    <location>
        <position position="529"/>
    </location>
</feature>
<dbReference type="GO" id="GO:0005783">
    <property type="term" value="C:endoplasmic reticulum"/>
    <property type="evidence" value="ECO:0007669"/>
    <property type="project" value="TreeGrafter"/>
</dbReference>
<keyword evidence="4 9" id="KW-0378">Hydrolase</keyword>
<dbReference type="Pfam" id="PF01532">
    <property type="entry name" value="Glyco_hydro_47"/>
    <property type="match status" value="1"/>
</dbReference>
<dbReference type="GO" id="GO:0005509">
    <property type="term" value="F:calcium ion binding"/>
    <property type="evidence" value="ECO:0007669"/>
    <property type="project" value="InterPro"/>
</dbReference>
<feature type="compositionally biased region" description="Polar residues" evidence="10">
    <location>
        <begin position="150"/>
        <end position="162"/>
    </location>
</feature>
<evidence type="ECO:0000256" key="9">
    <source>
        <dbReference type="RuleBase" id="RU361193"/>
    </source>
</evidence>
<keyword evidence="7" id="KW-0479">Metal-binding</keyword>
<feature type="active site" description="Proton donor" evidence="6">
    <location>
        <position position="657"/>
    </location>
</feature>
<keyword evidence="7" id="KW-0106">Calcium</keyword>
<dbReference type="GO" id="GO:0016020">
    <property type="term" value="C:membrane"/>
    <property type="evidence" value="ECO:0007669"/>
    <property type="project" value="InterPro"/>
</dbReference>
<comment type="caution">
    <text evidence="11">The sequence shown here is derived from an EMBL/GenBank/DDBJ whole genome shotgun (WGS) entry which is preliminary data.</text>
</comment>
<feature type="region of interest" description="Disordered" evidence="10">
    <location>
        <begin position="745"/>
        <end position="765"/>
    </location>
</feature>
<protein>
    <recommendedName>
        <fullName evidence="9">alpha-1,2-Mannosidase</fullName>
        <ecNumber evidence="9">3.2.1.-</ecNumber>
    </recommendedName>
</protein>
<evidence type="ECO:0000256" key="1">
    <source>
        <dbReference type="ARBA" id="ARBA00001913"/>
    </source>
</evidence>
<evidence type="ECO:0000313" key="12">
    <source>
        <dbReference type="Proteomes" id="UP000799776"/>
    </source>
</evidence>
<evidence type="ECO:0000256" key="4">
    <source>
        <dbReference type="ARBA" id="ARBA00022801"/>
    </source>
</evidence>
<evidence type="ECO:0000256" key="8">
    <source>
        <dbReference type="PIRSR" id="PIRSR601382-3"/>
    </source>
</evidence>
<evidence type="ECO:0000256" key="3">
    <source>
        <dbReference type="ARBA" id="ARBA00007658"/>
    </source>
</evidence>
<name>A0A9P4LWB5_9PEZI</name>
<dbReference type="GO" id="GO:0036503">
    <property type="term" value="P:ERAD pathway"/>
    <property type="evidence" value="ECO:0007669"/>
    <property type="project" value="UniProtKB-ARBA"/>
</dbReference>
<feature type="active site" description="Proton donor" evidence="6">
    <location>
        <position position="295"/>
    </location>
</feature>
<proteinExistence type="inferred from homology"/>
<dbReference type="EC" id="3.2.1.-" evidence="9"/>
<dbReference type="GO" id="GO:0004571">
    <property type="term" value="F:mannosyl-oligosaccharide 1,2-alpha-mannosidase activity"/>
    <property type="evidence" value="ECO:0007669"/>
    <property type="project" value="InterPro"/>
</dbReference>
<dbReference type="AlphaFoldDB" id="A0A9P4LWB5"/>
<keyword evidence="12" id="KW-1185">Reference proteome</keyword>
<feature type="active site" evidence="6">
    <location>
        <position position="829"/>
    </location>
</feature>
<evidence type="ECO:0000256" key="10">
    <source>
        <dbReference type="SAM" id="MobiDB-lite"/>
    </source>
</evidence>
<dbReference type="InterPro" id="IPR050749">
    <property type="entry name" value="Glycosyl_Hydrolase_47"/>
</dbReference>
<dbReference type="PANTHER" id="PTHR11742:SF103">
    <property type="entry name" value="ENDOPLASMIC RETICULUM MANNOSIDASE MNL2-RELATED"/>
    <property type="match status" value="1"/>
</dbReference>
<dbReference type="EMBL" id="ML978725">
    <property type="protein sequence ID" value="KAF2086264.1"/>
    <property type="molecule type" value="Genomic_DNA"/>
</dbReference>
<keyword evidence="5 8" id="KW-1015">Disulfide bond</keyword>
<accession>A0A9P4LWB5</accession>
<sequence>MLRLRRYRVFLAFAVVSVLLFYHFFSSSETWPDLATKLAGHKTETEDGEPLPDVLKPPIPESGITRGKSLNLDSPSVKEKEKPLLKNPSPVEDVKPVQKKPPPPPLVDYKKVGHVDPKKGPYEKPKHEKPKIQDGATDREQAVPGFDLDPSSTSMIANSRPSAPSIHWKKQKEHYPVSSTISLPAGSPKPVPRIQHIFGRETPEQKADREIKLASIKEAFTHSWNGYREYAWMQDELRPVSNTSRNPFAGWGATLVDALDTLWIMDLKTEFEEAVQAVGKIDFTTSFRKDIPLFETTIRYLGGLVAAYDISGRKEEYRVLLDKAVELAEILMGSFDTPNRMPVTYYNWMPSSASKAQQASTNVVLAELGSLSLEFTRLAQLTKESKYYDAVARITDALEEWQDTTRLPGMWPLHVDASGCKKLSTSTDGSPPVAAHPPMKPGTSEALDAEIKSGRYVKRQLDDPLSLSKAASPEDSLAFPDTHANSVAPTTKQSLAAAPTPSASPLCIPQGLTSAGTGYEQYSLGGMSDSLYEYLPKQQLLLGSLVSSYRTMYEKSIDVVKQKLLFRPMTPPGTNDVLFAGIYSLPPERDMANAESAENAPKAELQPKAEHLTCFAGGMFALGAKIFDRPDELAIAEKLTEGCVWAYGATETGIMPETFLLIPCEGGIEDKCAWNETRWHESLDPMAQGREKSYERQMAYYSSQVSAAYAKASESAARASDDVAQAATPTAQTVNIGTSGRYSQVEKRQLGSSSSSSSSLSTETPSRTGIYAAYSDTAAVATIDPIIGSIFKPLKPLSHTEYVAKRIKDERIPKGFNSITTRNYLLRPEAIESVWYMYRITGSPHWRQVGWTMFQSIQTHCRARHGYSAIDDVTKPAPAFRDEMESFWLAETLKYFYLLFEDEEVLSLDEWVLNTEAHAFRRPDASAVAAV</sequence>
<feature type="binding site" evidence="7">
    <location>
        <position position="915"/>
    </location>
    <ligand>
        <name>Ca(2+)</name>
        <dbReference type="ChEBI" id="CHEBI:29108"/>
    </ligand>
</feature>
<evidence type="ECO:0000313" key="11">
    <source>
        <dbReference type="EMBL" id="KAF2086264.1"/>
    </source>
</evidence>
<comment type="similarity">
    <text evidence="3 9">Belongs to the glycosyl hydrolase 47 family.</text>
</comment>
<feature type="region of interest" description="Disordered" evidence="10">
    <location>
        <begin position="42"/>
        <end position="171"/>
    </location>
</feature>
<gene>
    <name evidence="11" type="ORF">K490DRAFT_44408</name>
</gene>
<dbReference type="InterPro" id="IPR012341">
    <property type="entry name" value="6hp_glycosidase-like_sf"/>
</dbReference>
<organism evidence="11 12">
    <name type="scientific">Saccharata proteae CBS 121410</name>
    <dbReference type="NCBI Taxonomy" id="1314787"/>
    <lineage>
        <taxon>Eukaryota</taxon>
        <taxon>Fungi</taxon>
        <taxon>Dikarya</taxon>
        <taxon>Ascomycota</taxon>
        <taxon>Pezizomycotina</taxon>
        <taxon>Dothideomycetes</taxon>
        <taxon>Dothideomycetes incertae sedis</taxon>
        <taxon>Botryosphaeriales</taxon>
        <taxon>Saccharataceae</taxon>
        <taxon>Saccharata</taxon>
    </lineage>
</organism>
<evidence type="ECO:0000256" key="7">
    <source>
        <dbReference type="PIRSR" id="PIRSR601382-2"/>
    </source>
</evidence>
<keyword evidence="9" id="KW-0326">Glycosidase</keyword>
<dbReference type="InterPro" id="IPR001382">
    <property type="entry name" value="Glyco_hydro_47"/>
</dbReference>